<dbReference type="InterPro" id="IPR036259">
    <property type="entry name" value="MFS_trans_sf"/>
</dbReference>
<dbReference type="PROSITE" id="PS50850">
    <property type="entry name" value="MFS"/>
    <property type="match status" value="1"/>
</dbReference>
<protein>
    <submittedName>
        <fullName evidence="6">Probable transporter Mch4p</fullName>
    </submittedName>
</protein>
<evidence type="ECO:0000313" key="7">
    <source>
        <dbReference type="Proteomes" id="UP000837801"/>
    </source>
</evidence>
<evidence type="ECO:0000259" key="5">
    <source>
        <dbReference type="PROSITE" id="PS50850"/>
    </source>
</evidence>
<dbReference type="OrthoDB" id="6509908at2759"/>
<reference evidence="6" key="1">
    <citation type="submission" date="2022-03" db="EMBL/GenBank/DDBJ databases">
        <authorList>
            <person name="Legras J.-L."/>
            <person name="Devillers H."/>
            <person name="Grondin C."/>
        </authorList>
    </citation>
    <scope>NUCLEOTIDE SEQUENCE</scope>
    <source>
        <strain evidence="6">CLIB 1423</strain>
    </source>
</reference>
<dbReference type="InterPro" id="IPR050327">
    <property type="entry name" value="Proton-linked_MCT"/>
</dbReference>
<feature type="transmembrane region" description="Helical" evidence="4">
    <location>
        <begin position="462"/>
        <end position="484"/>
    </location>
</feature>
<dbReference type="AlphaFoldDB" id="A0A9P0QU77"/>
<dbReference type="SUPFAM" id="SSF103473">
    <property type="entry name" value="MFS general substrate transporter"/>
    <property type="match status" value="1"/>
</dbReference>
<comment type="caution">
    <text evidence="6">The sequence shown here is derived from an EMBL/GenBank/DDBJ whole genome shotgun (WGS) entry which is preliminary data.</text>
</comment>
<dbReference type="PANTHER" id="PTHR11360">
    <property type="entry name" value="MONOCARBOXYLATE TRANSPORTER"/>
    <property type="match status" value="1"/>
</dbReference>
<evidence type="ECO:0000256" key="2">
    <source>
        <dbReference type="ARBA" id="ARBA00006727"/>
    </source>
</evidence>
<gene>
    <name evidence="6" type="ORF">CLIB1423_22S00276</name>
</gene>
<keyword evidence="7" id="KW-1185">Reference proteome</keyword>
<comment type="subcellular location">
    <subcellularLocation>
        <location evidence="1">Membrane</location>
        <topology evidence="1">Multi-pass membrane protein</topology>
    </subcellularLocation>
</comment>
<feature type="transmembrane region" description="Helical" evidence="4">
    <location>
        <begin position="56"/>
        <end position="81"/>
    </location>
</feature>
<proteinExistence type="inferred from homology"/>
<dbReference type="Pfam" id="PF07690">
    <property type="entry name" value="MFS_1"/>
    <property type="match status" value="1"/>
</dbReference>
<organism evidence="6 7">
    <name type="scientific">[Candida] railenensis</name>
    <dbReference type="NCBI Taxonomy" id="45579"/>
    <lineage>
        <taxon>Eukaryota</taxon>
        <taxon>Fungi</taxon>
        <taxon>Dikarya</taxon>
        <taxon>Ascomycota</taxon>
        <taxon>Saccharomycotina</taxon>
        <taxon>Pichiomycetes</taxon>
        <taxon>Debaryomycetaceae</taxon>
        <taxon>Kurtzmaniella</taxon>
    </lineage>
</organism>
<feature type="transmembrane region" description="Helical" evidence="4">
    <location>
        <begin position="93"/>
        <end position="116"/>
    </location>
</feature>
<sequence>MERDSIELRSVRTHVRGTPSLESQGEVNSEDQPAGFENIVSDNEGCPDGGRKAYSVLFGCFIGLISNLGVINSIGAVQAYVSEHQLKTVQTSTVAWVFSIYLALAYAIGLFIGPVFDRKGTKGLLICATILIFVGFIATANSTNVWQFILSLSICVGVGNALAMTPLVGVVNHWFFVKRGNATGIATSGGSVGGLAIPLMLRHLYPRYGFQWAIRILAFFCCGCMIIATILVDERVRKTKEEVEEDEAEETDHLSESASAITSEGEKNVGIADKLISIVKIVGVSMYSTIANLSFKSLKELKYTFLICGAFCGELSLILIVTYFATYAIAQGVSESTSYLLLTVWNATGILGRWVPGYFSDYLGKYNMNLLMITGLDICIFALWLPFGYSLTVLYVFASFGGFFSGSILSMLPACLGQISPVREFGERYGLLSAFLSIGNLVGVPIGAAIIGDGSQHNYDMFVVLVGVLCTFGIFFWAVSRYFIVGFKINVKV</sequence>
<dbReference type="InterPro" id="IPR020846">
    <property type="entry name" value="MFS_dom"/>
</dbReference>
<feature type="transmembrane region" description="Helical" evidence="4">
    <location>
        <begin position="393"/>
        <end position="417"/>
    </location>
</feature>
<evidence type="ECO:0000256" key="3">
    <source>
        <dbReference type="SAM" id="MobiDB-lite"/>
    </source>
</evidence>
<dbReference type="Gene3D" id="1.20.1250.20">
    <property type="entry name" value="MFS general substrate transporter like domains"/>
    <property type="match status" value="2"/>
</dbReference>
<comment type="similarity">
    <text evidence="2">Belongs to the major facilitator superfamily. Monocarboxylate porter (TC 2.A.1.13) family.</text>
</comment>
<feature type="transmembrane region" description="Helical" evidence="4">
    <location>
        <begin position="212"/>
        <end position="232"/>
    </location>
</feature>
<feature type="transmembrane region" description="Helical" evidence="4">
    <location>
        <begin position="146"/>
        <end position="170"/>
    </location>
</feature>
<name>A0A9P0QU77_9ASCO</name>
<dbReference type="GO" id="GO:0022857">
    <property type="term" value="F:transmembrane transporter activity"/>
    <property type="evidence" value="ECO:0007669"/>
    <property type="project" value="InterPro"/>
</dbReference>
<keyword evidence="4" id="KW-0812">Transmembrane</keyword>
<feature type="transmembrane region" description="Helical" evidence="4">
    <location>
        <begin position="429"/>
        <end position="450"/>
    </location>
</feature>
<feature type="transmembrane region" description="Helical" evidence="4">
    <location>
        <begin position="123"/>
        <end position="140"/>
    </location>
</feature>
<dbReference type="InterPro" id="IPR011701">
    <property type="entry name" value="MFS"/>
</dbReference>
<evidence type="ECO:0000313" key="6">
    <source>
        <dbReference type="EMBL" id="CAH2355124.1"/>
    </source>
</evidence>
<feature type="transmembrane region" description="Helical" evidence="4">
    <location>
        <begin position="182"/>
        <end position="200"/>
    </location>
</feature>
<feature type="transmembrane region" description="Helical" evidence="4">
    <location>
        <begin position="337"/>
        <end position="356"/>
    </location>
</feature>
<feature type="domain" description="Major facilitator superfamily (MFS) profile" evidence="5">
    <location>
        <begin position="52"/>
        <end position="493"/>
    </location>
</feature>
<dbReference type="PANTHER" id="PTHR11360:SF177">
    <property type="entry name" value="RIBOFLAVIN TRANSPORTER MCH5"/>
    <property type="match status" value="1"/>
</dbReference>
<dbReference type="Proteomes" id="UP000837801">
    <property type="component" value="Unassembled WGS sequence"/>
</dbReference>
<feature type="transmembrane region" description="Helical" evidence="4">
    <location>
        <begin position="368"/>
        <end position="387"/>
    </location>
</feature>
<dbReference type="GO" id="GO:0016020">
    <property type="term" value="C:membrane"/>
    <property type="evidence" value="ECO:0007669"/>
    <property type="project" value="UniProtKB-SubCell"/>
</dbReference>
<evidence type="ECO:0000256" key="1">
    <source>
        <dbReference type="ARBA" id="ARBA00004141"/>
    </source>
</evidence>
<feature type="region of interest" description="Disordered" evidence="3">
    <location>
        <begin position="242"/>
        <end position="261"/>
    </location>
</feature>
<keyword evidence="4" id="KW-1133">Transmembrane helix</keyword>
<keyword evidence="4" id="KW-0472">Membrane</keyword>
<accession>A0A9P0QU77</accession>
<dbReference type="EMBL" id="CAKXYY010000022">
    <property type="protein sequence ID" value="CAH2355124.1"/>
    <property type="molecule type" value="Genomic_DNA"/>
</dbReference>
<evidence type="ECO:0000256" key="4">
    <source>
        <dbReference type="SAM" id="Phobius"/>
    </source>
</evidence>
<dbReference type="GO" id="GO:0032218">
    <property type="term" value="P:riboflavin transport"/>
    <property type="evidence" value="ECO:0007669"/>
    <property type="project" value="TreeGrafter"/>
</dbReference>
<feature type="transmembrane region" description="Helical" evidence="4">
    <location>
        <begin position="303"/>
        <end position="325"/>
    </location>
</feature>